<keyword evidence="1" id="KW-1133">Transmembrane helix</keyword>
<keyword evidence="1" id="KW-0472">Membrane</keyword>
<feature type="transmembrane region" description="Helical" evidence="1">
    <location>
        <begin position="173"/>
        <end position="194"/>
    </location>
</feature>
<evidence type="ECO:0000256" key="1">
    <source>
        <dbReference type="SAM" id="Phobius"/>
    </source>
</evidence>
<geneLocation type="mitochondrion" evidence="2"/>
<feature type="transmembrane region" description="Helical" evidence="1">
    <location>
        <begin position="272"/>
        <end position="293"/>
    </location>
</feature>
<feature type="transmembrane region" description="Helical" evidence="1">
    <location>
        <begin position="42"/>
        <end position="68"/>
    </location>
</feature>
<feature type="transmembrane region" description="Helical" evidence="1">
    <location>
        <begin position="6"/>
        <end position="30"/>
    </location>
</feature>
<gene>
    <name evidence="2" type="primary">orf413</name>
</gene>
<dbReference type="GeneID" id="39331119"/>
<reference evidence="2" key="1">
    <citation type="submission" date="2017-02" db="EMBL/GenBank/DDBJ databases">
        <title>The complete mitochondrial genome sequence of the green macroalga Ulva compressa.</title>
        <authorList>
            <person name="Liu F."/>
        </authorList>
    </citation>
    <scope>NUCLEOTIDE SEQUENCE</scope>
</reference>
<dbReference type="RefSeq" id="YP_009560614.1">
    <property type="nucleotide sequence ID" value="NC_041082.1"/>
</dbReference>
<feature type="transmembrane region" description="Helical" evidence="1">
    <location>
        <begin position="123"/>
        <end position="141"/>
    </location>
</feature>
<proteinExistence type="predicted"/>
<keyword evidence="1" id="KW-0812">Transmembrane</keyword>
<evidence type="ECO:0000313" key="2">
    <source>
        <dbReference type="EMBL" id="ATP01500.1"/>
    </source>
</evidence>
<accession>A0A3S6PBF0</accession>
<dbReference type="AlphaFoldDB" id="A0A3S6PBF0"/>
<feature type="transmembrane region" description="Helical" evidence="1">
    <location>
        <begin position="74"/>
        <end position="91"/>
    </location>
</feature>
<protein>
    <recommendedName>
        <fullName evidence="3">Transmembrane protein</fullName>
    </recommendedName>
</protein>
<organism evidence="2">
    <name type="scientific">Ulva compressa</name>
    <name type="common">Green alga</name>
    <name type="synonym">Enteromorpha compressa</name>
    <dbReference type="NCBI Taxonomy" id="63659"/>
    <lineage>
        <taxon>Eukaryota</taxon>
        <taxon>Viridiplantae</taxon>
        <taxon>Chlorophyta</taxon>
        <taxon>core chlorophytes</taxon>
        <taxon>Ulvophyceae</taxon>
        <taxon>OUU clade</taxon>
        <taxon>Ulvales</taxon>
        <taxon>Ulvaceae</taxon>
        <taxon>Ulva</taxon>
    </lineage>
</organism>
<dbReference type="EMBL" id="KY626327">
    <property type="protein sequence ID" value="ATP01500.1"/>
    <property type="molecule type" value="Genomic_DNA"/>
</dbReference>
<evidence type="ECO:0008006" key="3">
    <source>
        <dbReference type="Google" id="ProtNLM"/>
    </source>
</evidence>
<keyword evidence="2" id="KW-0496">Mitochondrion</keyword>
<dbReference type="EMBL" id="MH093740">
    <property type="protein sequence ID" value="AZT79241.1"/>
    <property type="molecule type" value="Genomic_DNA"/>
</dbReference>
<feature type="transmembrane region" description="Helical" evidence="1">
    <location>
        <begin position="206"/>
        <end position="225"/>
    </location>
</feature>
<feature type="transmembrane region" description="Helical" evidence="1">
    <location>
        <begin position="98"/>
        <end position="117"/>
    </location>
</feature>
<sequence>MLLKTMVSSLLTISILLSIILPIINGILSYLQFTQLKWLRTLFVLTEILLTAIILLAVTGILLNYHLLIERADLFSFFFYFTLFMVQVYYIRNYSKISYVFLTSLITLLLILFAYAIAGKFFVIVPIYSYYIIHLLVLIGWDNNEAISLIRKQTWINRIKILESTLPKKNIEAYLLSSVASFCYSSLNLCALLSCKTTGIQEWVTFSLTILILILTGVTSFSLLVRHENIGDVQFPGSLLIHYPIQAYKRCYNLIYGNVQIDIKPKFTFRTLLFGFLLLIDALGCTAFAATVAPAEVPNSPSSPVGEGNVPAARQTFSSIGSEVQQGFRDIPRVTTSTAGATTIIGGGAVVATSIYNTVIGTEENAGPSAQVEDPQQARIKELEAENKYLKDALKKEQNKTFFQRYLKCFGNR</sequence>
<name>A0A3S6PBF0_ULVCO</name>